<dbReference type="PANTHER" id="PTHR24148">
    <property type="entry name" value="ANKYRIN REPEAT DOMAIN-CONTAINING PROTEIN 39 HOMOLOG-RELATED"/>
    <property type="match status" value="1"/>
</dbReference>
<dbReference type="InterPro" id="IPR052895">
    <property type="entry name" value="HetReg/Transcr_Mod"/>
</dbReference>
<accession>A0AAN6PET6</accession>
<name>A0AAN6PET6_9PEZI</name>
<sequence length="376" mass="42882">MGASLYEPLDPAQQEIRLLRIEPGDGLDTIKCELITDSLLQPKHAYHAASYVWGDSTDTEVIYINGHEHQATRNLVAFLRWYRDQVVVAGIGLRPNPIWVDALCINQRDISERNSQVQMMATIYRSATTTFSWLGPEAGDSTYAMQNILSMWQKILEHAKQLPPGTDVWTDPLSWLRADQTDWFQPDLEGGDGYDASTRNRFWRSATKLLSRPYWRRAWVTQEIILSKMVLVVCGPAFVPCPCIWDVATWLCKIEGLPRPSFADEMLWRQLSTSFGRDLLGWTAVMDVIGVSVLSRRIQGEVDKSGPKWPLAWRQLVVETQTQQATDPRDKLYSVLGLLNLDVVRPNYSLSVEDVFRDFAKLCIEADARPDHILML</sequence>
<comment type="caution">
    <text evidence="2">The sequence shown here is derived from an EMBL/GenBank/DDBJ whole genome shotgun (WGS) entry which is preliminary data.</text>
</comment>
<evidence type="ECO:0000313" key="3">
    <source>
        <dbReference type="Proteomes" id="UP001303115"/>
    </source>
</evidence>
<protein>
    <submittedName>
        <fullName evidence="2">Heterokaryon incompatibility protein-domain-containing protein</fullName>
    </submittedName>
</protein>
<keyword evidence="3" id="KW-1185">Reference proteome</keyword>
<evidence type="ECO:0000259" key="1">
    <source>
        <dbReference type="Pfam" id="PF06985"/>
    </source>
</evidence>
<organism evidence="2 3">
    <name type="scientific">Parachaetomium inaequale</name>
    <dbReference type="NCBI Taxonomy" id="2588326"/>
    <lineage>
        <taxon>Eukaryota</taxon>
        <taxon>Fungi</taxon>
        <taxon>Dikarya</taxon>
        <taxon>Ascomycota</taxon>
        <taxon>Pezizomycotina</taxon>
        <taxon>Sordariomycetes</taxon>
        <taxon>Sordariomycetidae</taxon>
        <taxon>Sordariales</taxon>
        <taxon>Chaetomiaceae</taxon>
        <taxon>Parachaetomium</taxon>
    </lineage>
</organism>
<evidence type="ECO:0000313" key="2">
    <source>
        <dbReference type="EMBL" id="KAK4035091.1"/>
    </source>
</evidence>
<reference evidence="3" key="1">
    <citation type="journal article" date="2023" name="Mol. Phylogenet. Evol.">
        <title>Genome-scale phylogeny and comparative genomics of the fungal order Sordariales.</title>
        <authorList>
            <person name="Hensen N."/>
            <person name="Bonometti L."/>
            <person name="Westerberg I."/>
            <person name="Brannstrom I.O."/>
            <person name="Guillou S."/>
            <person name="Cros-Aarteil S."/>
            <person name="Calhoun S."/>
            <person name="Haridas S."/>
            <person name="Kuo A."/>
            <person name="Mondo S."/>
            <person name="Pangilinan J."/>
            <person name="Riley R."/>
            <person name="LaButti K."/>
            <person name="Andreopoulos B."/>
            <person name="Lipzen A."/>
            <person name="Chen C."/>
            <person name="Yan M."/>
            <person name="Daum C."/>
            <person name="Ng V."/>
            <person name="Clum A."/>
            <person name="Steindorff A."/>
            <person name="Ohm R.A."/>
            <person name="Martin F."/>
            <person name="Silar P."/>
            <person name="Natvig D.O."/>
            <person name="Lalanne C."/>
            <person name="Gautier V."/>
            <person name="Ament-Velasquez S.L."/>
            <person name="Kruys A."/>
            <person name="Hutchinson M.I."/>
            <person name="Powell A.J."/>
            <person name="Barry K."/>
            <person name="Miller A.N."/>
            <person name="Grigoriev I.V."/>
            <person name="Debuchy R."/>
            <person name="Gladieux P."/>
            <person name="Hiltunen Thoren M."/>
            <person name="Johannesson H."/>
        </authorList>
    </citation>
    <scope>NUCLEOTIDE SEQUENCE [LARGE SCALE GENOMIC DNA]</scope>
    <source>
        <strain evidence="3">CBS 284.82</strain>
    </source>
</reference>
<proteinExistence type="predicted"/>
<dbReference type="PANTHER" id="PTHR24148:SF64">
    <property type="entry name" value="HETEROKARYON INCOMPATIBILITY DOMAIN-CONTAINING PROTEIN"/>
    <property type="match status" value="1"/>
</dbReference>
<feature type="non-terminal residue" evidence="2">
    <location>
        <position position="376"/>
    </location>
</feature>
<dbReference type="Pfam" id="PF06985">
    <property type="entry name" value="HET"/>
    <property type="match status" value="1"/>
</dbReference>
<dbReference type="EMBL" id="MU854455">
    <property type="protein sequence ID" value="KAK4035091.1"/>
    <property type="molecule type" value="Genomic_DNA"/>
</dbReference>
<dbReference type="AlphaFoldDB" id="A0AAN6PET6"/>
<dbReference type="Proteomes" id="UP001303115">
    <property type="component" value="Unassembled WGS sequence"/>
</dbReference>
<gene>
    <name evidence="2" type="ORF">C8A01DRAFT_18185</name>
</gene>
<feature type="domain" description="Heterokaryon incompatibility" evidence="1">
    <location>
        <begin position="46"/>
        <end position="223"/>
    </location>
</feature>
<dbReference type="InterPro" id="IPR010730">
    <property type="entry name" value="HET"/>
</dbReference>